<dbReference type="AlphaFoldDB" id="A0AAP2DLZ1"/>
<feature type="signal peptide" evidence="2">
    <location>
        <begin position="1"/>
        <end position="20"/>
    </location>
</feature>
<keyword evidence="2" id="KW-0732">Signal</keyword>
<gene>
    <name evidence="3" type="ORF">KK083_17670</name>
</gene>
<dbReference type="RefSeq" id="WP_254165426.1">
    <property type="nucleotide sequence ID" value="NZ_JAHESF010000017.1"/>
</dbReference>
<reference evidence="3 4" key="1">
    <citation type="submission" date="2021-05" db="EMBL/GenBank/DDBJ databases">
        <title>A Polyphasic approach of four new species of the genus Ohtaekwangia: Ohtaekwangia histidinii sp. nov., Ohtaekwangia cretensis sp. nov., Ohtaekwangia indiensis sp. nov., Ohtaekwangia reichenbachii sp. nov. from diverse environment.</title>
        <authorList>
            <person name="Octaviana S."/>
        </authorList>
    </citation>
    <scope>NUCLEOTIDE SEQUENCE [LARGE SCALE GENOMIC DNA]</scope>
    <source>
        <strain evidence="3 4">PWU4</strain>
    </source>
</reference>
<proteinExistence type="predicted"/>
<keyword evidence="4" id="KW-1185">Reference proteome</keyword>
<evidence type="ECO:0008006" key="5">
    <source>
        <dbReference type="Google" id="ProtNLM"/>
    </source>
</evidence>
<dbReference type="Proteomes" id="UP001319200">
    <property type="component" value="Unassembled WGS sequence"/>
</dbReference>
<accession>A0AAP2DLZ1</accession>
<evidence type="ECO:0000256" key="1">
    <source>
        <dbReference type="SAM" id="MobiDB-lite"/>
    </source>
</evidence>
<evidence type="ECO:0000313" key="4">
    <source>
        <dbReference type="Proteomes" id="UP001319200"/>
    </source>
</evidence>
<protein>
    <recommendedName>
        <fullName evidence="5">Secreted protein</fullName>
    </recommendedName>
</protein>
<evidence type="ECO:0000313" key="3">
    <source>
        <dbReference type="EMBL" id="MBT1698726.1"/>
    </source>
</evidence>
<name>A0AAP2DLZ1_9BACT</name>
<comment type="caution">
    <text evidence="3">The sequence shown here is derived from an EMBL/GenBank/DDBJ whole genome shotgun (WGS) entry which is preliminary data.</text>
</comment>
<feature type="compositionally biased region" description="Basic residues" evidence="1">
    <location>
        <begin position="84"/>
        <end position="108"/>
    </location>
</feature>
<dbReference type="EMBL" id="JAHESF010000017">
    <property type="protein sequence ID" value="MBT1698726.1"/>
    <property type="molecule type" value="Genomic_DNA"/>
</dbReference>
<evidence type="ECO:0000256" key="2">
    <source>
        <dbReference type="SAM" id="SignalP"/>
    </source>
</evidence>
<organism evidence="3 4">
    <name type="scientific">Chryseosolibacter histidini</name>
    <dbReference type="NCBI Taxonomy" id="2782349"/>
    <lineage>
        <taxon>Bacteria</taxon>
        <taxon>Pseudomonadati</taxon>
        <taxon>Bacteroidota</taxon>
        <taxon>Cytophagia</taxon>
        <taxon>Cytophagales</taxon>
        <taxon>Chryseotaleaceae</taxon>
        <taxon>Chryseosolibacter</taxon>
    </lineage>
</organism>
<feature type="region of interest" description="Disordered" evidence="1">
    <location>
        <begin position="48"/>
        <end position="108"/>
    </location>
</feature>
<sequence>MKIRCTLAALFLLTGYFLHAQAPEHTSATDGDVRVQSPRKSPFFRYESRGKKAGSHARSTERPGQAVKKHKPRRNAGLNEAQVFRRHKHAARKGTHARRTRMTKKHSM</sequence>
<feature type="chain" id="PRO_5042812305" description="Secreted protein" evidence="2">
    <location>
        <begin position="21"/>
        <end position="108"/>
    </location>
</feature>